<dbReference type="EMBL" id="JYOM01000001">
    <property type="protein sequence ID" value="KKD50527.1"/>
    <property type="molecule type" value="Genomic_DNA"/>
</dbReference>
<dbReference type="PROSITE" id="PS51101">
    <property type="entry name" value="PTS_EIIB_TYPE_4"/>
    <property type="match status" value="1"/>
</dbReference>
<dbReference type="CDD" id="cd00001">
    <property type="entry name" value="PTS_IIB_man"/>
    <property type="match status" value="1"/>
</dbReference>
<keyword evidence="10" id="KW-1185">Reference proteome</keyword>
<dbReference type="Gene3D" id="3.40.35.10">
    <property type="entry name" value="Phosphotransferase system, sorbose subfamily IIB component"/>
    <property type="match status" value="1"/>
</dbReference>
<dbReference type="Proteomes" id="UP000033536">
    <property type="component" value="Unassembled WGS sequence"/>
</dbReference>
<sequence length="164" mass="17886">MGSNGIKHVRIDERLIHGQVATMWTNTIKTNRIMIVDDAVVKSDMEKVALKTAVPSGVKLSILTVKGAANNINNGKYEGQQVFLIVKSPHALRGLVDAGVELPQINVGNMSTKAGSRQIKKSVSVTEENLEDFDYLLKKGIKITAQMVPSEDAVEFASLLKNKK</sequence>
<accession>A0ABR5EBK0</accession>
<evidence type="ECO:0000313" key="9">
    <source>
        <dbReference type="EMBL" id="KKD50527.1"/>
    </source>
</evidence>
<protein>
    <submittedName>
        <fullName evidence="9">PTS mannose transporter subunit IIAB</fullName>
    </submittedName>
</protein>
<keyword evidence="7" id="KW-0418">Kinase</keyword>
<dbReference type="InterPro" id="IPR004720">
    <property type="entry name" value="PTS_IIB_sorbose-sp"/>
</dbReference>
<keyword evidence="3" id="KW-0963">Cytoplasm</keyword>
<feature type="domain" description="PTS EIIB type-4" evidence="8">
    <location>
        <begin position="2"/>
        <end position="164"/>
    </location>
</feature>
<evidence type="ECO:0000256" key="1">
    <source>
        <dbReference type="ARBA" id="ARBA00004496"/>
    </source>
</evidence>
<evidence type="ECO:0000256" key="2">
    <source>
        <dbReference type="ARBA" id="ARBA00022448"/>
    </source>
</evidence>
<dbReference type="SUPFAM" id="SSF52728">
    <property type="entry name" value="PTS IIb component"/>
    <property type="match status" value="1"/>
</dbReference>
<keyword evidence="2" id="KW-0813">Transport</keyword>
<dbReference type="Pfam" id="PF03830">
    <property type="entry name" value="PTSIIB_sorb"/>
    <property type="match status" value="1"/>
</dbReference>
<evidence type="ECO:0000313" key="10">
    <source>
        <dbReference type="Proteomes" id="UP000033536"/>
    </source>
</evidence>
<evidence type="ECO:0000259" key="8">
    <source>
        <dbReference type="PROSITE" id="PS51101"/>
    </source>
</evidence>
<reference evidence="9 10" key="1">
    <citation type="submission" date="2015-02" db="EMBL/GenBank/DDBJ databases">
        <title>Sequencing of Listeria spp. dairy environmental strains.</title>
        <authorList>
            <person name="Muhterem-Uyar M."/>
            <person name="Wagner M."/>
            <person name="Schmitz-Esser S."/>
            <person name="Stessl B."/>
        </authorList>
    </citation>
    <scope>NUCLEOTIDE SEQUENCE [LARGE SCALE GENOMIC DNA]</scope>
    <source>
        <strain evidence="9 10">7KSM</strain>
    </source>
</reference>
<comment type="caution">
    <text evidence="9">The sequence shown here is derived from an EMBL/GenBank/DDBJ whole genome shotgun (WGS) entry which is preliminary data.</text>
</comment>
<keyword evidence="5" id="KW-0808">Transferase</keyword>
<keyword evidence="6" id="KW-0598">Phosphotransferase system</keyword>
<evidence type="ECO:0000256" key="4">
    <source>
        <dbReference type="ARBA" id="ARBA00022597"/>
    </source>
</evidence>
<dbReference type="RefSeq" id="WP_046325918.1">
    <property type="nucleotide sequence ID" value="NZ_CP034772.1"/>
</dbReference>
<evidence type="ECO:0000256" key="5">
    <source>
        <dbReference type="ARBA" id="ARBA00022679"/>
    </source>
</evidence>
<evidence type="ECO:0000256" key="3">
    <source>
        <dbReference type="ARBA" id="ARBA00022490"/>
    </source>
</evidence>
<proteinExistence type="predicted"/>
<keyword evidence="4" id="KW-0762">Sugar transport</keyword>
<comment type="subcellular location">
    <subcellularLocation>
        <location evidence="1">Cytoplasm</location>
    </subcellularLocation>
</comment>
<dbReference type="InterPro" id="IPR036667">
    <property type="entry name" value="PTS_IIB_sorbose-sp_sf"/>
</dbReference>
<gene>
    <name evidence="9" type="ORF">UQ68_01455</name>
</gene>
<evidence type="ECO:0000256" key="7">
    <source>
        <dbReference type="ARBA" id="ARBA00022777"/>
    </source>
</evidence>
<evidence type="ECO:0000256" key="6">
    <source>
        <dbReference type="ARBA" id="ARBA00022683"/>
    </source>
</evidence>
<organism evidence="9 10">
    <name type="scientific">Listeria seeligeri</name>
    <dbReference type="NCBI Taxonomy" id="1640"/>
    <lineage>
        <taxon>Bacteria</taxon>
        <taxon>Bacillati</taxon>
        <taxon>Bacillota</taxon>
        <taxon>Bacilli</taxon>
        <taxon>Bacillales</taxon>
        <taxon>Listeriaceae</taxon>
        <taxon>Listeria</taxon>
    </lineage>
</organism>
<name>A0ABR5EBK0_LISSE</name>